<dbReference type="Gene3D" id="1.10.510.10">
    <property type="entry name" value="Transferase(Phosphotransferase) domain 1"/>
    <property type="match status" value="1"/>
</dbReference>
<dbReference type="Pfam" id="PF00069">
    <property type="entry name" value="Pkinase"/>
    <property type="match status" value="1"/>
</dbReference>
<reference evidence="9" key="2">
    <citation type="submission" date="2021-03" db="UniProtKB">
        <authorList>
            <consortium name="EnsemblPlants"/>
        </authorList>
    </citation>
    <scope>IDENTIFICATION</scope>
</reference>
<keyword evidence="2" id="KW-0723">Serine/threonine-protein kinase</keyword>
<evidence type="ECO:0000256" key="3">
    <source>
        <dbReference type="ARBA" id="ARBA00022777"/>
    </source>
</evidence>
<comment type="catalytic activity">
    <reaction evidence="4">
        <text>L-threonyl-[protein] + ATP = O-phospho-L-threonyl-[protein] + ADP + H(+)</text>
        <dbReference type="Rhea" id="RHEA:46608"/>
        <dbReference type="Rhea" id="RHEA-COMP:11060"/>
        <dbReference type="Rhea" id="RHEA-COMP:11605"/>
        <dbReference type="ChEBI" id="CHEBI:15378"/>
        <dbReference type="ChEBI" id="CHEBI:30013"/>
        <dbReference type="ChEBI" id="CHEBI:30616"/>
        <dbReference type="ChEBI" id="CHEBI:61977"/>
        <dbReference type="ChEBI" id="CHEBI:456216"/>
        <dbReference type="EC" id="2.7.11.1"/>
    </reaction>
</comment>
<keyword evidence="7" id="KW-1133">Transmembrane helix</keyword>
<organism evidence="9 10">
    <name type="scientific">Chenopodium quinoa</name>
    <name type="common">Quinoa</name>
    <dbReference type="NCBI Taxonomy" id="63459"/>
    <lineage>
        <taxon>Eukaryota</taxon>
        <taxon>Viridiplantae</taxon>
        <taxon>Streptophyta</taxon>
        <taxon>Embryophyta</taxon>
        <taxon>Tracheophyta</taxon>
        <taxon>Spermatophyta</taxon>
        <taxon>Magnoliopsida</taxon>
        <taxon>eudicotyledons</taxon>
        <taxon>Gunneridae</taxon>
        <taxon>Pentapetalae</taxon>
        <taxon>Caryophyllales</taxon>
        <taxon>Chenopodiaceae</taxon>
        <taxon>Chenopodioideae</taxon>
        <taxon>Atripliceae</taxon>
        <taxon>Chenopodium</taxon>
    </lineage>
</organism>
<dbReference type="GO" id="GO:0004674">
    <property type="term" value="F:protein serine/threonine kinase activity"/>
    <property type="evidence" value="ECO:0007669"/>
    <property type="project" value="UniProtKB-KW"/>
</dbReference>
<proteinExistence type="predicted"/>
<name>A0A803MT71_CHEQI</name>
<dbReference type="EnsemblPlants" id="AUR62034862-RA">
    <property type="protein sequence ID" value="AUR62034862-RA:cds"/>
    <property type="gene ID" value="AUR62034862"/>
</dbReference>
<evidence type="ECO:0000256" key="1">
    <source>
        <dbReference type="ARBA" id="ARBA00012513"/>
    </source>
</evidence>
<evidence type="ECO:0000313" key="9">
    <source>
        <dbReference type="EnsemblPlants" id="AUR62034862-RA:cds"/>
    </source>
</evidence>
<dbReference type="SUPFAM" id="SSF56112">
    <property type="entry name" value="Protein kinase-like (PK-like)"/>
    <property type="match status" value="1"/>
</dbReference>
<dbReference type="PANTHER" id="PTHR13902">
    <property type="entry name" value="SERINE/THREONINE-PROTEIN KINASE WNK WITH NO LYSINE -RELATED"/>
    <property type="match status" value="1"/>
</dbReference>
<dbReference type="PROSITE" id="PS50011">
    <property type="entry name" value="PROTEIN_KINASE_DOM"/>
    <property type="match status" value="1"/>
</dbReference>
<feature type="region of interest" description="Disordered" evidence="6">
    <location>
        <begin position="104"/>
        <end position="159"/>
    </location>
</feature>
<keyword evidence="7" id="KW-0812">Transmembrane</keyword>
<dbReference type="EC" id="2.7.11.1" evidence="1"/>
<evidence type="ECO:0000256" key="7">
    <source>
        <dbReference type="SAM" id="Phobius"/>
    </source>
</evidence>
<feature type="transmembrane region" description="Helical" evidence="7">
    <location>
        <begin position="32"/>
        <end position="53"/>
    </location>
</feature>
<keyword evidence="10" id="KW-1185">Reference proteome</keyword>
<dbReference type="Proteomes" id="UP000596660">
    <property type="component" value="Unplaced"/>
</dbReference>
<keyword evidence="3" id="KW-0418">Kinase</keyword>
<feature type="domain" description="Protein kinase" evidence="8">
    <location>
        <begin position="1"/>
        <end position="276"/>
    </location>
</feature>
<feature type="compositionally biased region" description="Basic and acidic residues" evidence="6">
    <location>
        <begin position="131"/>
        <end position="154"/>
    </location>
</feature>
<evidence type="ECO:0000259" key="8">
    <source>
        <dbReference type="PROSITE" id="PS50011"/>
    </source>
</evidence>
<dbReference type="GO" id="GO:0005524">
    <property type="term" value="F:ATP binding"/>
    <property type="evidence" value="ECO:0007669"/>
    <property type="project" value="InterPro"/>
</dbReference>
<feature type="compositionally biased region" description="Basic and acidic residues" evidence="6">
    <location>
        <begin position="104"/>
        <end position="119"/>
    </location>
</feature>
<reference evidence="9" key="1">
    <citation type="journal article" date="2017" name="Nature">
        <title>The genome of Chenopodium quinoa.</title>
        <authorList>
            <person name="Jarvis D.E."/>
            <person name="Ho Y.S."/>
            <person name="Lightfoot D.J."/>
            <person name="Schmoeckel S.M."/>
            <person name="Li B."/>
            <person name="Borm T.J.A."/>
            <person name="Ohyanagi H."/>
            <person name="Mineta K."/>
            <person name="Michell C.T."/>
            <person name="Saber N."/>
            <person name="Kharbatia N.M."/>
            <person name="Rupper R.R."/>
            <person name="Sharp A.R."/>
            <person name="Dally N."/>
            <person name="Boughton B.A."/>
            <person name="Woo Y.H."/>
            <person name="Gao G."/>
            <person name="Schijlen E.G.W.M."/>
            <person name="Guo X."/>
            <person name="Momin A.A."/>
            <person name="Negrao S."/>
            <person name="Al-Babili S."/>
            <person name="Gehring C."/>
            <person name="Roessner U."/>
            <person name="Jung C."/>
            <person name="Murphy K."/>
            <person name="Arold S.T."/>
            <person name="Gojobori T."/>
            <person name="van der Linden C.G."/>
            <person name="van Loo E.N."/>
            <person name="Jellen E.N."/>
            <person name="Maughan P.J."/>
            <person name="Tester M."/>
        </authorList>
    </citation>
    <scope>NUCLEOTIDE SEQUENCE [LARGE SCALE GENOMIC DNA]</scope>
    <source>
        <strain evidence="9">cv. PI 614886</strain>
    </source>
</reference>
<evidence type="ECO:0000313" key="10">
    <source>
        <dbReference type="Proteomes" id="UP000596660"/>
    </source>
</evidence>
<dbReference type="InterPro" id="IPR050588">
    <property type="entry name" value="WNK_Ser-Thr_kinase"/>
</dbReference>
<keyword evidence="3" id="KW-0808">Transferase</keyword>
<dbReference type="AlphaFoldDB" id="A0A803MT71"/>
<sequence length="296" mass="33462">MSTPAINQQRHRNTCLVNIIFGSDFYDFVTKIIGYFFVYAFSWGVLMGIWVIIMRNHLESGQIQLFAFNYTTRANVALNSSTDLALIDQYTELAYSFFMRGPKSEKDTEKEKKPEDQYRNQRQLVRKSARARNEEKKEAERCMSRKNVSSDDGNKPTGVVNGNSLADFGVAVPYEGEVDNVAGTLSYMSAEDLEGDQNEKSDIYSFGMCVLHMMTEEAVYSEYRSEYELLGKIKSGVKPAALYFVQDKIVKKFIEKCLAKASKRPSVTDLLKHPCLATNDEGGEGSQDNREAKSVV</sequence>
<evidence type="ECO:0000256" key="6">
    <source>
        <dbReference type="SAM" id="MobiDB-lite"/>
    </source>
</evidence>
<dbReference type="InterPro" id="IPR000719">
    <property type="entry name" value="Prot_kinase_dom"/>
</dbReference>
<evidence type="ECO:0000256" key="2">
    <source>
        <dbReference type="ARBA" id="ARBA00022527"/>
    </source>
</evidence>
<evidence type="ECO:0000256" key="4">
    <source>
        <dbReference type="ARBA" id="ARBA00047899"/>
    </source>
</evidence>
<evidence type="ECO:0000256" key="5">
    <source>
        <dbReference type="ARBA" id="ARBA00048679"/>
    </source>
</evidence>
<dbReference type="InterPro" id="IPR011009">
    <property type="entry name" value="Kinase-like_dom_sf"/>
</dbReference>
<keyword evidence="7" id="KW-0472">Membrane</keyword>
<dbReference type="Gramene" id="AUR62034862-RA">
    <property type="protein sequence ID" value="AUR62034862-RA:cds"/>
    <property type="gene ID" value="AUR62034862"/>
</dbReference>
<accession>A0A803MT71</accession>
<comment type="catalytic activity">
    <reaction evidence="5">
        <text>L-seryl-[protein] + ATP = O-phospho-L-seryl-[protein] + ADP + H(+)</text>
        <dbReference type="Rhea" id="RHEA:17989"/>
        <dbReference type="Rhea" id="RHEA-COMP:9863"/>
        <dbReference type="Rhea" id="RHEA-COMP:11604"/>
        <dbReference type="ChEBI" id="CHEBI:15378"/>
        <dbReference type="ChEBI" id="CHEBI:29999"/>
        <dbReference type="ChEBI" id="CHEBI:30616"/>
        <dbReference type="ChEBI" id="CHEBI:83421"/>
        <dbReference type="ChEBI" id="CHEBI:456216"/>
        <dbReference type="EC" id="2.7.11.1"/>
    </reaction>
</comment>
<protein>
    <recommendedName>
        <fullName evidence="1">non-specific serine/threonine protein kinase</fullName>
        <ecNumber evidence="1">2.7.11.1</ecNumber>
    </recommendedName>
</protein>